<keyword evidence="2" id="KW-1185">Reference proteome</keyword>
<protein>
    <submittedName>
        <fullName evidence="1">Uncharacterized protein</fullName>
    </submittedName>
</protein>
<dbReference type="RefSeq" id="WP_284388811.1">
    <property type="nucleotide sequence ID" value="NZ_BSNK01000001.1"/>
</dbReference>
<name>A0ABQ5V7C2_9PROT</name>
<evidence type="ECO:0000313" key="2">
    <source>
        <dbReference type="Proteomes" id="UP001161391"/>
    </source>
</evidence>
<gene>
    <name evidence="1" type="ORF">GCM10007853_12780</name>
</gene>
<dbReference type="Proteomes" id="UP001161391">
    <property type="component" value="Unassembled WGS sequence"/>
</dbReference>
<organism evidence="1 2">
    <name type="scientific">Algimonas ampicilliniresistens</name>
    <dbReference type="NCBI Taxonomy" id="1298735"/>
    <lineage>
        <taxon>Bacteria</taxon>
        <taxon>Pseudomonadati</taxon>
        <taxon>Pseudomonadota</taxon>
        <taxon>Alphaproteobacteria</taxon>
        <taxon>Maricaulales</taxon>
        <taxon>Robiginitomaculaceae</taxon>
        <taxon>Algimonas</taxon>
    </lineage>
</organism>
<reference evidence="1" key="2">
    <citation type="submission" date="2023-01" db="EMBL/GenBank/DDBJ databases">
        <title>Draft genome sequence of Algimonas ampicilliniresistens strain NBRC 108219.</title>
        <authorList>
            <person name="Sun Q."/>
            <person name="Mori K."/>
        </authorList>
    </citation>
    <scope>NUCLEOTIDE SEQUENCE</scope>
    <source>
        <strain evidence="1">NBRC 108219</strain>
    </source>
</reference>
<dbReference type="EMBL" id="BSNK01000001">
    <property type="protein sequence ID" value="GLQ23404.1"/>
    <property type="molecule type" value="Genomic_DNA"/>
</dbReference>
<evidence type="ECO:0000313" key="1">
    <source>
        <dbReference type="EMBL" id="GLQ23404.1"/>
    </source>
</evidence>
<accession>A0ABQ5V7C2</accession>
<comment type="caution">
    <text evidence="1">The sequence shown here is derived from an EMBL/GenBank/DDBJ whole genome shotgun (WGS) entry which is preliminary data.</text>
</comment>
<reference evidence="1" key="1">
    <citation type="journal article" date="2014" name="Int. J. Syst. Evol. Microbiol.">
        <title>Complete genome of a new Firmicutes species belonging to the dominant human colonic microbiota ('Ruminococcus bicirculans') reveals two chromosomes and a selective capacity to utilize plant glucans.</title>
        <authorList>
            <consortium name="NISC Comparative Sequencing Program"/>
            <person name="Wegmann U."/>
            <person name="Louis P."/>
            <person name="Goesmann A."/>
            <person name="Henrissat B."/>
            <person name="Duncan S.H."/>
            <person name="Flint H.J."/>
        </authorList>
    </citation>
    <scope>NUCLEOTIDE SEQUENCE</scope>
    <source>
        <strain evidence="1">NBRC 108219</strain>
    </source>
</reference>
<proteinExistence type="predicted"/>
<dbReference type="PROSITE" id="PS51257">
    <property type="entry name" value="PROKAR_LIPOPROTEIN"/>
    <property type="match status" value="1"/>
</dbReference>
<sequence length="195" mass="20873">MSIAPSRKELRLLAATSSRIAALTLIGLSLVACASTKDRGSFQGAETRDVQSAMASPVNDIGLNDIEIPEYLVSMTNPYANAPSSCDAIKADLATLNALLGSDLDIPEDEAVRREQTALNATSSTIGSVLIPFRGVVRAISGAAGNERDARQAYERGLVRRAYIKGMARQMKCSLPTNRPSRDVPIVYHHVTGKM</sequence>